<dbReference type="Gene3D" id="2.40.10.10">
    <property type="entry name" value="Trypsin-like serine proteases"/>
    <property type="match status" value="2"/>
</dbReference>
<dbReference type="InterPro" id="IPR001314">
    <property type="entry name" value="Peptidase_S1A"/>
</dbReference>
<dbReference type="GO" id="GO:0004252">
    <property type="term" value="F:serine-type endopeptidase activity"/>
    <property type="evidence" value="ECO:0007669"/>
    <property type="project" value="InterPro"/>
</dbReference>
<evidence type="ECO:0000256" key="4">
    <source>
        <dbReference type="ARBA" id="ARBA00022825"/>
    </source>
</evidence>
<dbReference type="Pfam" id="PF00089">
    <property type="entry name" value="Trypsin"/>
    <property type="match status" value="1"/>
</dbReference>
<gene>
    <name evidence="8" type="primary">UFE</name>
</gene>
<dbReference type="PANTHER" id="PTHR24276:SF91">
    <property type="entry name" value="AT26814P-RELATED"/>
    <property type="match status" value="1"/>
</dbReference>
<evidence type="ECO:0000313" key="8">
    <source>
        <dbReference type="EMBL" id="AGM38918.1"/>
    </source>
</evidence>
<feature type="signal peptide" evidence="6">
    <location>
        <begin position="1"/>
        <end position="16"/>
    </location>
</feature>
<dbReference type="CDD" id="cd00190">
    <property type="entry name" value="Tryp_SPc"/>
    <property type="match status" value="1"/>
</dbReference>
<evidence type="ECO:0000256" key="6">
    <source>
        <dbReference type="SAM" id="SignalP"/>
    </source>
</evidence>
<dbReference type="InterPro" id="IPR050430">
    <property type="entry name" value="Peptidase_S1"/>
</dbReference>
<dbReference type="GO" id="GO:0006508">
    <property type="term" value="P:proteolysis"/>
    <property type="evidence" value="ECO:0007669"/>
    <property type="project" value="UniProtKB-KW"/>
</dbReference>
<dbReference type="SUPFAM" id="SSF50494">
    <property type="entry name" value="Trypsin-like serine proteases"/>
    <property type="match status" value="1"/>
</dbReference>
<keyword evidence="2" id="KW-0645">Protease</keyword>
<dbReference type="InterPro" id="IPR001254">
    <property type="entry name" value="Trypsin_dom"/>
</dbReference>
<dbReference type="InterPro" id="IPR009003">
    <property type="entry name" value="Peptidase_S1_PA"/>
</dbReference>
<reference evidence="8" key="1">
    <citation type="submission" date="2013-02" db="EMBL/GenBank/DDBJ databases">
        <title>Molecular Cloning and Prokaryotic Expression of Urechis unicinctus Fibrinolytic Enzyme III.</title>
        <authorList>
            <person name="Du F."/>
            <person name="Han B.Q."/>
            <person name="Liu W.S."/>
        </authorList>
    </citation>
    <scope>NUCLEOTIDE SEQUENCE</scope>
</reference>
<evidence type="ECO:0000256" key="1">
    <source>
        <dbReference type="ARBA" id="ARBA00007664"/>
    </source>
</evidence>
<evidence type="ECO:0000256" key="3">
    <source>
        <dbReference type="ARBA" id="ARBA00022801"/>
    </source>
</evidence>
<keyword evidence="6" id="KW-0732">Signal</keyword>
<sequence>MKTILVAALIFCLAEAGPIADQRPVASFDVDMRIIGGSNAAITTYPYQVSLYFLSSGSHTCGASIISTTKLTCAAHCTQSAASAYGIRAGSASRTSGGQTRSVASRINHSSYCSSCSGIPFDVSTIRLSSALSFSTLVNSITMATSGTFAGSSCMISGWGRTSSSNTLPTTLQAASTTVLSNADCTSRMSNVGGATIRSDHVCVYAGNNGACNGDSGGPLRCGNLLVGSASWVVSSGGNCLIFFPSVYTRISSFASWINNN</sequence>
<keyword evidence="5" id="KW-1015">Disulfide bond</keyword>
<dbReference type="SMART" id="SM00020">
    <property type="entry name" value="Tryp_SPc"/>
    <property type="match status" value="1"/>
</dbReference>
<dbReference type="FunFam" id="2.40.10.10:FF:000036">
    <property type="entry name" value="Trypsin beta"/>
    <property type="match status" value="1"/>
</dbReference>
<dbReference type="PANTHER" id="PTHR24276">
    <property type="entry name" value="POLYSERASE-RELATED"/>
    <property type="match status" value="1"/>
</dbReference>
<keyword evidence="4" id="KW-0720">Serine protease</keyword>
<name>A0A059PJ75_UREUN</name>
<dbReference type="InterPro" id="IPR043504">
    <property type="entry name" value="Peptidase_S1_PA_chymotrypsin"/>
</dbReference>
<proteinExistence type="evidence at transcript level"/>
<evidence type="ECO:0000256" key="5">
    <source>
        <dbReference type="ARBA" id="ARBA00023157"/>
    </source>
</evidence>
<feature type="domain" description="Peptidase S1" evidence="7">
    <location>
        <begin position="34"/>
        <end position="261"/>
    </location>
</feature>
<protein>
    <submittedName>
        <fullName evidence="8">Fibrinolytic protein III</fullName>
    </submittedName>
</protein>
<comment type="similarity">
    <text evidence="1">Belongs to the peptidase S1 family.</text>
</comment>
<dbReference type="PROSITE" id="PS50240">
    <property type="entry name" value="TRYPSIN_DOM"/>
    <property type="match status" value="1"/>
</dbReference>
<evidence type="ECO:0000259" key="7">
    <source>
        <dbReference type="PROSITE" id="PS50240"/>
    </source>
</evidence>
<organism evidence="8">
    <name type="scientific">Urechis unicinctus</name>
    <name type="common">Fat innkeeper worm</name>
    <name type="synonym">Chinese penis fish</name>
    <dbReference type="NCBI Taxonomy" id="6432"/>
    <lineage>
        <taxon>Eukaryota</taxon>
        <taxon>Metazoa</taxon>
        <taxon>Spiralia</taxon>
        <taxon>Lophotrochozoa</taxon>
        <taxon>Annelida</taxon>
        <taxon>Polychaeta</taxon>
        <taxon>Echiura</taxon>
        <taxon>Xenopneusta</taxon>
        <taxon>Urechidae</taxon>
        <taxon>Urechis</taxon>
    </lineage>
</organism>
<keyword evidence="3" id="KW-0378">Hydrolase</keyword>
<dbReference type="SMR" id="A0A059PJ75"/>
<evidence type="ECO:0000256" key="2">
    <source>
        <dbReference type="ARBA" id="ARBA00022670"/>
    </source>
</evidence>
<dbReference type="AlphaFoldDB" id="A0A059PJ75"/>
<accession>A0A059PJ75</accession>
<dbReference type="EMBL" id="KC695751">
    <property type="protein sequence ID" value="AGM38918.1"/>
    <property type="molecule type" value="mRNA"/>
</dbReference>
<dbReference type="PRINTS" id="PR00722">
    <property type="entry name" value="CHYMOTRYPSIN"/>
</dbReference>
<feature type="chain" id="PRO_5001581442" evidence="6">
    <location>
        <begin position="17"/>
        <end position="261"/>
    </location>
</feature>